<dbReference type="eggNOG" id="COG3209">
    <property type="taxonomic scope" value="Bacteria"/>
</dbReference>
<reference evidence="2" key="1">
    <citation type="submission" date="2011-04" db="EMBL/GenBank/DDBJ databases">
        <title>The complete genome of Porphyromonas asaccharolytica DSM 20707.</title>
        <authorList>
            <person name="Lucas S."/>
            <person name="Han J."/>
            <person name="Lapidus A."/>
            <person name="Bruce D."/>
            <person name="Goodwin L."/>
            <person name="Pitluck S."/>
            <person name="Peters L."/>
            <person name="Kyrpides N."/>
            <person name="Mavromatis K."/>
            <person name="Ivanova N."/>
            <person name="Ovchinnikova G."/>
            <person name="Pagani I."/>
            <person name="Lu M."/>
            <person name="Detter J.C."/>
            <person name="Tapia R."/>
            <person name="Han C."/>
            <person name="Land M."/>
            <person name="Hauser L."/>
            <person name="Markowitz V."/>
            <person name="Cheng J.-F."/>
            <person name="Hugenholtz P."/>
            <person name="Woyke T."/>
            <person name="Wu D."/>
            <person name="Gronow S."/>
            <person name="Wellnitz S."/>
            <person name="Brambilla E."/>
            <person name="Klenk H.-P."/>
            <person name="Eisen J.A."/>
        </authorList>
    </citation>
    <scope>NUCLEOTIDE SEQUENCE [LARGE SCALE GENOMIC DNA]</scope>
    <source>
        <strain evidence="2">ATCC 25260 / DSM 20707 / VPI 4198</strain>
    </source>
</reference>
<keyword evidence="2" id="KW-1185">Reference proteome</keyword>
<dbReference type="RefSeq" id="WP_013760877.1">
    <property type="nucleotide sequence ID" value="NC_015501.1"/>
</dbReference>
<evidence type="ECO:0008006" key="3">
    <source>
        <dbReference type="Google" id="ProtNLM"/>
    </source>
</evidence>
<dbReference type="InterPro" id="IPR053139">
    <property type="entry name" value="Surface_bspA-like"/>
</dbReference>
<evidence type="ECO:0000313" key="2">
    <source>
        <dbReference type="Proteomes" id="UP000006545"/>
    </source>
</evidence>
<dbReference type="OrthoDB" id="1012971at2"/>
<dbReference type="HOGENOM" id="CLU_028334_3_0_10"/>
<sequence length="487" mass="53772">MSKIKMPQIGETGQLLWRYDPKEQSLTLSGAGAIPDYPIAKAPWHELRKQIKSIVLREGVTRIGDYAFYDCTALTSVEIPEGVTQIGESAFACCQSLESVTIPGSVTEIGEGAFESCDSMMALELVSGLKCVGAFAFSECVALRELVLPDTVERIERSAFAGTMALHELVIPGNVQEIGDNAFNGSIQLSSLTLSEGIRVIEEMAFSNCSDLKEVLLPASVERLGDGVFADCLAMTQIAVAPESEYFVVRDNILYSKDLSTLLHYPTGKEEQEFTLPEEVRKIAGLAFASNYFLTEVTLGDHLEEVGAYAFARCSSLSFMSLPAQTTRLGVSPFHDCTMLLEIEVDPSNPYYSSIDGVLYNKDQTQLIQYPAGLSEDFYKVPDTVREIAENACYDAQDLEVLKIPEGVRKIGDMAFAFCDQLRDVEIRVSDPSQIEVGLMAFFSVAGTPRTLRVPKGSRKLYEKSEPWQDFTHKIVEQKDEELEIRG</sequence>
<dbReference type="Pfam" id="PF13306">
    <property type="entry name" value="LRR_5"/>
    <property type="match status" value="3"/>
</dbReference>
<name>F4KP24_PORAD</name>
<gene>
    <name evidence="1" type="ordered locus">Poras_1622</name>
</gene>
<accession>F4KP24</accession>
<dbReference type="STRING" id="879243.Poras_1622"/>
<evidence type="ECO:0000313" key="1">
    <source>
        <dbReference type="EMBL" id="AEE13553.1"/>
    </source>
</evidence>
<dbReference type="InterPro" id="IPR026906">
    <property type="entry name" value="LRR_5"/>
</dbReference>
<dbReference type="EMBL" id="CP002689">
    <property type="protein sequence ID" value="AEE13553.1"/>
    <property type="molecule type" value="Genomic_DNA"/>
</dbReference>
<dbReference type="Gene3D" id="3.80.10.10">
    <property type="entry name" value="Ribonuclease Inhibitor"/>
    <property type="match status" value="2"/>
</dbReference>
<dbReference type="Proteomes" id="UP000006545">
    <property type="component" value="Chromosome"/>
</dbReference>
<protein>
    <recommendedName>
        <fullName evidence="3">Surface antigen BspA</fullName>
    </recommendedName>
</protein>
<dbReference type="SUPFAM" id="SSF52058">
    <property type="entry name" value="L domain-like"/>
    <property type="match status" value="1"/>
</dbReference>
<organism evidence="1 2">
    <name type="scientific">Porphyromonas asaccharolytica (strain ATCC 25260 / DSM 20707 / BCRC 10618 / CCUG 7834 / JCM 6326 / LMG 13178 / VPI 4198 / B440)</name>
    <name type="common">Bacteroides asaccharolyticus</name>
    <dbReference type="NCBI Taxonomy" id="879243"/>
    <lineage>
        <taxon>Bacteria</taxon>
        <taxon>Pseudomonadati</taxon>
        <taxon>Bacteroidota</taxon>
        <taxon>Bacteroidia</taxon>
        <taxon>Bacteroidales</taxon>
        <taxon>Porphyromonadaceae</taxon>
        <taxon>Porphyromonas</taxon>
    </lineage>
</organism>
<dbReference type="PANTHER" id="PTHR45661">
    <property type="entry name" value="SURFACE ANTIGEN"/>
    <property type="match status" value="1"/>
</dbReference>
<dbReference type="PANTHER" id="PTHR45661:SF3">
    <property type="entry name" value="IG-LIKE DOMAIN-CONTAINING PROTEIN"/>
    <property type="match status" value="1"/>
</dbReference>
<dbReference type="Gene3D" id="3.40.50.12480">
    <property type="match status" value="1"/>
</dbReference>
<dbReference type="AlphaFoldDB" id="F4KP24"/>
<dbReference type="InterPro" id="IPR032675">
    <property type="entry name" value="LRR_dom_sf"/>
</dbReference>
<proteinExistence type="predicted"/>
<dbReference type="KEGG" id="pah:Poras_1622"/>